<dbReference type="Proteomes" id="UP000537729">
    <property type="component" value="Unassembled WGS sequence"/>
</dbReference>
<reference evidence="1 2" key="1">
    <citation type="journal article" date="2020" name="Front. Microbiol.">
        <title>Genetic Organization of the aprX-lipA2 Operon Affects the Proteolytic Potential of Pseudomonas Species in Milk.</title>
        <authorList>
            <person name="Maier C."/>
            <person name="Huptas C."/>
            <person name="von Neubeck M."/>
            <person name="Scherer S."/>
            <person name="Wenning M."/>
            <person name="Lucking G."/>
        </authorList>
    </citation>
    <scope>NUCLEOTIDE SEQUENCE [LARGE SCALE GENOMIC DNA]</scope>
    <source>
        <strain evidence="1 2">DSM 16272</strain>
    </source>
</reference>
<protein>
    <submittedName>
        <fullName evidence="1">Uncharacterized protein</fullName>
    </submittedName>
</protein>
<dbReference type="AlphaFoldDB" id="A0A7Y1F9X0"/>
<evidence type="ECO:0000313" key="2">
    <source>
        <dbReference type="Proteomes" id="UP000537729"/>
    </source>
</evidence>
<evidence type="ECO:0000313" key="1">
    <source>
        <dbReference type="EMBL" id="NMY09877.1"/>
    </source>
</evidence>
<gene>
    <name evidence="1" type="ORF">HBO38_15725</name>
</gene>
<dbReference type="RefSeq" id="WP_169884472.1">
    <property type="nucleotide sequence ID" value="NZ_JAAQWG010000021.1"/>
</dbReference>
<accession>A0A7Y1F9X0</accession>
<name>A0A7Y1F9X0_PSEVE</name>
<dbReference type="EMBL" id="JAAQWG010000021">
    <property type="protein sequence ID" value="NMY09877.1"/>
    <property type="molecule type" value="Genomic_DNA"/>
</dbReference>
<comment type="caution">
    <text evidence="1">The sequence shown here is derived from an EMBL/GenBank/DDBJ whole genome shotgun (WGS) entry which is preliminary data.</text>
</comment>
<organism evidence="1 2">
    <name type="scientific">Pseudomonas veronii</name>
    <dbReference type="NCBI Taxonomy" id="76761"/>
    <lineage>
        <taxon>Bacteria</taxon>
        <taxon>Pseudomonadati</taxon>
        <taxon>Pseudomonadota</taxon>
        <taxon>Gammaproteobacteria</taxon>
        <taxon>Pseudomonadales</taxon>
        <taxon>Pseudomonadaceae</taxon>
        <taxon>Pseudomonas</taxon>
    </lineage>
</organism>
<sequence>MLAKNVNDNACILDERGVFEFFASKLAPTGVWVCVGGLFEGGGRAEEFVAALFFGYAQGLEVAFNTPLVGASLLAKNVNDNACILDERGVFEFFASKLAPTGVWVCVGGGYSRAAAGPKNS</sequence>
<proteinExistence type="predicted"/>